<dbReference type="InterPro" id="IPR029044">
    <property type="entry name" value="Nucleotide-diphossugar_trans"/>
</dbReference>
<protein>
    <submittedName>
        <fullName evidence="3">Nucleotid_trans domain-containing protein</fullName>
    </submittedName>
</protein>
<dbReference type="PANTHER" id="PTHR31562">
    <property type="entry name" value="PROTEIN CBG18972"/>
    <property type="match status" value="1"/>
</dbReference>
<evidence type="ECO:0000256" key="1">
    <source>
        <dbReference type="SAM" id="Phobius"/>
    </source>
</evidence>
<keyword evidence="1" id="KW-0472">Membrane</keyword>
<keyword evidence="1" id="KW-1133">Transmembrane helix</keyword>
<proteinExistence type="predicted"/>
<evidence type="ECO:0000313" key="3">
    <source>
        <dbReference type="WBParaSite" id="PTRK_0001425200.1"/>
    </source>
</evidence>
<dbReference type="AlphaFoldDB" id="A0A0N4ZZE1"/>
<dbReference type="PANTHER" id="PTHR31562:SF2">
    <property type="entry name" value="NUCLEOTIDE-DIPHOSPHO-SUGAR TRANSFERASE"/>
    <property type="match status" value="1"/>
</dbReference>
<name>A0A0N4ZZE1_PARTI</name>
<organism evidence="2 3">
    <name type="scientific">Parastrongyloides trichosuri</name>
    <name type="common">Possum-specific nematode worm</name>
    <dbReference type="NCBI Taxonomy" id="131310"/>
    <lineage>
        <taxon>Eukaryota</taxon>
        <taxon>Metazoa</taxon>
        <taxon>Ecdysozoa</taxon>
        <taxon>Nematoda</taxon>
        <taxon>Chromadorea</taxon>
        <taxon>Rhabditida</taxon>
        <taxon>Tylenchina</taxon>
        <taxon>Panagrolaimomorpha</taxon>
        <taxon>Strongyloidoidea</taxon>
        <taxon>Strongyloididae</taxon>
        <taxon>Parastrongyloides</taxon>
    </lineage>
</organism>
<sequence>MARHVTNKKVKLFSLLIIFAILYIIYYTYFNDIYYNKLTYNDIVSKEFKKPSTNIYIITIVDSDNFSNYDIAMKTMKCYALFYGYNYIILNINKYQNFTSNCKQKDFMYKRHCFLANYLKNNNKDGNLILFIDADIGVINPIYKLEDYAPRREEEIVFYERIFNHEAMAGSFFIKNSRYSRKFLMNWADYDFKHPNSFDGRDNVGLHFLLLDYIPKKLTKHRGICYKTWNISKSWEHCSIFVACCRHIMNKACKVKYSLQNETEEYYTLDLGRIKILKKHTKRVWVRDIWLTDSLISMVFNFDVCHTDDFRNNWVYNKKQVKSNVEVSRMINNRINAVSVLYDLHVLQSGILEVE</sequence>
<dbReference type="Pfam" id="PF03314">
    <property type="entry name" value="DUF273"/>
    <property type="match status" value="1"/>
</dbReference>
<accession>A0A0N4ZZE1</accession>
<dbReference type="Proteomes" id="UP000038045">
    <property type="component" value="Unplaced"/>
</dbReference>
<feature type="transmembrane region" description="Helical" evidence="1">
    <location>
        <begin position="12"/>
        <end position="30"/>
    </location>
</feature>
<dbReference type="Gene3D" id="3.90.550.10">
    <property type="entry name" value="Spore Coat Polysaccharide Biosynthesis Protein SpsA, Chain A"/>
    <property type="match status" value="1"/>
</dbReference>
<keyword evidence="1" id="KW-0812">Transmembrane</keyword>
<dbReference type="WBParaSite" id="PTRK_0001425200.1">
    <property type="protein sequence ID" value="PTRK_0001425200.1"/>
    <property type="gene ID" value="PTRK_0001425200"/>
</dbReference>
<keyword evidence="2" id="KW-1185">Reference proteome</keyword>
<evidence type="ECO:0000313" key="2">
    <source>
        <dbReference type="Proteomes" id="UP000038045"/>
    </source>
</evidence>
<dbReference type="STRING" id="131310.A0A0N4ZZE1"/>
<reference evidence="3" key="1">
    <citation type="submission" date="2017-02" db="UniProtKB">
        <authorList>
            <consortium name="WormBaseParasite"/>
        </authorList>
    </citation>
    <scope>IDENTIFICATION</scope>
</reference>
<dbReference type="InterPro" id="IPR004988">
    <property type="entry name" value="DUF273"/>
</dbReference>